<sequence>MTVLQEPVQAAVWQALNHYAYLDAVFLAERLYAEGNMSRWQAKIPPTCSPVYLPPGSEVRRGSLPAGYLLPPLRKALQGVPAAKSSQLLHATGSIPAGKVLCGAEQVRTESHCTTWCLCWPINTFQFHFNFQSLYCWSALFLCI</sequence>
<dbReference type="Proteomes" id="UP000001038">
    <property type="component" value="Chromosome 8"/>
</dbReference>
<dbReference type="InterPro" id="IPR011990">
    <property type="entry name" value="TPR-like_helical_dom_sf"/>
</dbReference>
<reference evidence="1" key="2">
    <citation type="submission" date="2025-08" db="UniProtKB">
        <authorList>
            <consortium name="Ensembl"/>
        </authorList>
    </citation>
    <scope>IDENTIFICATION</scope>
    <source>
        <strain evidence="1">Hd-rR</strain>
    </source>
</reference>
<organism evidence="1 2">
    <name type="scientific">Oryzias latipes</name>
    <name type="common">Japanese rice fish</name>
    <name type="synonym">Japanese killifish</name>
    <dbReference type="NCBI Taxonomy" id="8090"/>
    <lineage>
        <taxon>Eukaryota</taxon>
        <taxon>Metazoa</taxon>
        <taxon>Chordata</taxon>
        <taxon>Craniata</taxon>
        <taxon>Vertebrata</taxon>
        <taxon>Euteleostomi</taxon>
        <taxon>Actinopterygii</taxon>
        <taxon>Neopterygii</taxon>
        <taxon>Teleostei</taxon>
        <taxon>Neoteleostei</taxon>
        <taxon>Acanthomorphata</taxon>
        <taxon>Ovalentaria</taxon>
        <taxon>Atherinomorphae</taxon>
        <taxon>Beloniformes</taxon>
        <taxon>Adrianichthyidae</taxon>
        <taxon>Oryziinae</taxon>
        <taxon>Oryzias</taxon>
    </lineage>
</organism>
<reference evidence="1 2" key="1">
    <citation type="journal article" date="2007" name="Nature">
        <title>The medaka draft genome and insights into vertebrate genome evolution.</title>
        <authorList>
            <person name="Kasahara M."/>
            <person name="Naruse K."/>
            <person name="Sasaki S."/>
            <person name="Nakatani Y."/>
            <person name="Qu W."/>
            <person name="Ahsan B."/>
            <person name="Yamada T."/>
            <person name="Nagayasu Y."/>
            <person name="Doi K."/>
            <person name="Kasai Y."/>
            <person name="Jindo T."/>
            <person name="Kobayashi D."/>
            <person name="Shimada A."/>
            <person name="Toyoda A."/>
            <person name="Kuroki Y."/>
            <person name="Fujiyama A."/>
            <person name="Sasaki T."/>
            <person name="Shimizu A."/>
            <person name="Asakawa S."/>
            <person name="Shimizu N."/>
            <person name="Hashimoto S."/>
            <person name="Yang J."/>
            <person name="Lee Y."/>
            <person name="Matsushima K."/>
            <person name="Sugano S."/>
            <person name="Sakaizumi M."/>
            <person name="Narita T."/>
            <person name="Ohishi K."/>
            <person name="Haga S."/>
            <person name="Ohta F."/>
            <person name="Nomoto H."/>
            <person name="Nogata K."/>
            <person name="Morishita T."/>
            <person name="Endo T."/>
            <person name="Shin-I T."/>
            <person name="Takeda H."/>
            <person name="Morishita S."/>
            <person name="Kohara Y."/>
        </authorList>
    </citation>
    <scope>NUCLEOTIDE SEQUENCE [LARGE SCALE GENOMIC DNA]</scope>
    <source>
        <strain evidence="1 2">Hd-rR</strain>
    </source>
</reference>
<proteinExistence type="predicted"/>
<keyword evidence="2" id="KW-1185">Reference proteome</keyword>
<evidence type="ECO:0000313" key="1">
    <source>
        <dbReference type="Ensembl" id="ENSORLP00000028480.1"/>
    </source>
</evidence>
<dbReference type="STRING" id="8090.ENSORLP00000028480"/>
<reference evidence="1" key="3">
    <citation type="submission" date="2025-09" db="UniProtKB">
        <authorList>
            <consortium name="Ensembl"/>
        </authorList>
    </citation>
    <scope>IDENTIFICATION</scope>
    <source>
        <strain evidence="1">Hd-rR</strain>
    </source>
</reference>
<dbReference type="Bgee" id="ENSORLG00000023605">
    <property type="expression patterns" value="Expressed in testis and 15 other cell types or tissues"/>
</dbReference>
<dbReference type="GeneTree" id="ENSGT00940000164777"/>
<dbReference type="InParanoid" id="A0A3B3HAD2"/>
<dbReference type="AlphaFoldDB" id="A0A3B3HAD2"/>
<dbReference type="Ensembl" id="ENSORLT00000034467.1">
    <property type="protein sequence ID" value="ENSORLP00000028480.1"/>
    <property type="gene ID" value="ENSORLG00000023605.1"/>
</dbReference>
<name>A0A3B3HAD2_ORYLA</name>
<protein>
    <submittedName>
        <fullName evidence="1">Uncharacterized protein</fullName>
    </submittedName>
</protein>
<dbReference type="Gene3D" id="1.25.40.10">
    <property type="entry name" value="Tetratricopeptide repeat domain"/>
    <property type="match status" value="1"/>
</dbReference>
<evidence type="ECO:0000313" key="2">
    <source>
        <dbReference type="Proteomes" id="UP000001038"/>
    </source>
</evidence>
<accession>A0A3B3HAD2</accession>